<evidence type="ECO:0000313" key="2">
    <source>
        <dbReference type="Proteomes" id="UP000644507"/>
    </source>
</evidence>
<dbReference type="RefSeq" id="WP_189570589.1">
    <property type="nucleotide sequence ID" value="NZ_BMXI01000011.1"/>
</dbReference>
<name>A0A918TPU1_9BACT</name>
<sequence length="52" mass="5984">MDPLALEKLTPLSQSQSIFLHAHDLMIDKDGNIHVMEWNAACRYPFKSTLQK</sequence>
<protein>
    <submittedName>
        <fullName evidence="1">Uncharacterized protein</fullName>
    </submittedName>
</protein>
<keyword evidence="2" id="KW-1185">Reference proteome</keyword>
<dbReference type="Proteomes" id="UP000644507">
    <property type="component" value="Unassembled WGS sequence"/>
</dbReference>
<reference evidence="1" key="1">
    <citation type="journal article" date="2014" name="Int. J. Syst. Evol. Microbiol.">
        <title>Complete genome sequence of Corynebacterium casei LMG S-19264T (=DSM 44701T), isolated from a smear-ripened cheese.</title>
        <authorList>
            <consortium name="US DOE Joint Genome Institute (JGI-PGF)"/>
            <person name="Walter F."/>
            <person name="Albersmeier A."/>
            <person name="Kalinowski J."/>
            <person name="Ruckert C."/>
        </authorList>
    </citation>
    <scope>NUCLEOTIDE SEQUENCE</scope>
    <source>
        <strain evidence="1">KCTC 12988</strain>
    </source>
</reference>
<proteinExistence type="predicted"/>
<organism evidence="1 2">
    <name type="scientific">Roseibacillus persicicus</name>
    <dbReference type="NCBI Taxonomy" id="454148"/>
    <lineage>
        <taxon>Bacteria</taxon>
        <taxon>Pseudomonadati</taxon>
        <taxon>Verrucomicrobiota</taxon>
        <taxon>Verrucomicrobiia</taxon>
        <taxon>Verrucomicrobiales</taxon>
        <taxon>Verrucomicrobiaceae</taxon>
        <taxon>Roseibacillus</taxon>
    </lineage>
</organism>
<dbReference type="EMBL" id="BMXI01000011">
    <property type="protein sequence ID" value="GHC57988.1"/>
    <property type="molecule type" value="Genomic_DNA"/>
</dbReference>
<reference evidence="1" key="2">
    <citation type="submission" date="2020-09" db="EMBL/GenBank/DDBJ databases">
        <authorList>
            <person name="Sun Q."/>
            <person name="Kim S."/>
        </authorList>
    </citation>
    <scope>NUCLEOTIDE SEQUENCE</scope>
    <source>
        <strain evidence="1">KCTC 12988</strain>
    </source>
</reference>
<evidence type="ECO:0000313" key="1">
    <source>
        <dbReference type="EMBL" id="GHC57988.1"/>
    </source>
</evidence>
<comment type="caution">
    <text evidence="1">The sequence shown here is derived from an EMBL/GenBank/DDBJ whole genome shotgun (WGS) entry which is preliminary data.</text>
</comment>
<accession>A0A918TPU1</accession>
<gene>
    <name evidence="1" type="ORF">GCM10007100_26080</name>
</gene>
<dbReference type="AlphaFoldDB" id="A0A918TPU1"/>